<dbReference type="EMBL" id="JBBLZC010000001">
    <property type="protein sequence ID" value="MEK0081754.1"/>
    <property type="molecule type" value="Genomic_DNA"/>
</dbReference>
<dbReference type="CDD" id="cd07176">
    <property type="entry name" value="terB"/>
    <property type="match status" value="1"/>
</dbReference>
<dbReference type="Pfam" id="PF05099">
    <property type="entry name" value="TerB"/>
    <property type="match status" value="1"/>
</dbReference>
<sequence>MNKELDHHAALIYAMVLVSAAEGRMSDRELEVMGRLVRHLPAFQNFDPARIIEVGKDCAELLEQEDGLEVALERMARSLPQPLRETAYVLACDVAAADGRPVEAELRMLELIRHRLHVDRLVAAAIERAAQARHHTA</sequence>
<dbReference type="RefSeq" id="WP_418157601.1">
    <property type="nucleotide sequence ID" value="NZ_JBBLZC010000001.1"/>
</dbReference>
<dbReference type="InterPro" id="IPR029024">
    <property type="entry name" value="TerB-like"/>
</dbReference>
<dbReference type="Gene3D" id="1.10.3680.10">
    <property type="entry name" value="TerB-like"/>
    <property type="match status" value="1"/>
</dbReference>
<protein>
    <submittedName>
        <fullName evidence="2">Tellurite resistance TerB family protein</fullName>
    </submittedName>
</protein>
<reference evidence="2 3" key="1">
    <citation type="submission" date="2024-01" db="EMBL/GenBank/DDBJ databases">
        <title>Multi-omics insights into the function and evolution of sodium benzoate biodegradation pathways in Benzoatithermus flavus gen. nov., sp. nov. from hot spring.</title>
        <authorList>
            <person name="Hu C.-J."/>
            <person name="Li W.-J."/>
        </authorList>
    </citation>
    <scope>NUCLEOTIDE SEQUENCE [LARGE SCALE GENOMIC DNA]</scope>
    <source>
        <strain evidence="2 3">SYSU G07066</strain>
    </source>
</reference>
<evidence type="ECO:0000259" key="1">
    <source>
        <dbReference type="Pfam" id="PF05099"/>
    </source>
</evidence>
<accession>A0ABU8XLD4</accession>
<evidence type="ECO:0000313" key="3">
    <source>
        <dbReference type="Proteomes" id="UP001375743"/>
    </source>
</evidence>
<evidence type="ECO:0000313" key="2">
    <source>
        <dbReference type="EMBL" id="MEK0081754.1"/>
    </source>
</evidence>
<dbReference type="Proteomes" id="UP001375743">
    <property type="component" value="Unassembled WGS sequence"/>
</dbReference>
<organism evidence="2 3">
    <name type="scientific">Benzoatithermus flavus</name>
    <dbReference type="NCBI Taxonomy" id="3108223"/>
    <lineage>
        <taxon>Bacteria</taxon>
        <taxon>Pseudomonadati</taxon>
        <taxon>Pseudomonadota</taxon>
        <taxon>Alphaproteobacteria</taxon>
        <taxon>Geminicoccales</taxon>
        <taxon>Geminicoccaceae</taxon>
        <taxon>Benzoatithermus</taxon>
    </lineage>
</organism>
<feature type="domain" description="Co-chaperone DjlA N-terminal" evidence="1">
    <location>
        <begin position="9"/>
        <end position="120"/>
    </location>
</feature>
<dbReference type="SUPFAM" id="SSF158682">
    <property type="entry name" value="TerB-like"/>
    <property type="match status" value="1"/>
</dbReference>
<name>A0ABU8XLD4_9PROT</name>
<proteinExistence type="predicted"/>
<gene>
    <name evidence="2" type="ORF">U1T56_01215</name>
</gene>
<comment type="caution">
    <text evidence="2">The sequence shown here is derived from an EMBL/GenBank/DDBJ whole genome shotgun (WGS) entry which is preliminary data.</text>
</comment>
<keyword evidence="3" id="KW-1185">Reference proteome</keyword>
<dbReference type="InterPro" id="IPR007791">
    <property type="entry name" value="DjlA_N"/>
</dbReference>